<dbReference type="InterPro" id="IPR021833">
    <property type="entry name" value="DUF3425"/>
</dbReference>
<accession>A0ABR4IJ31</accession>
<dbReference type="Proteomes" id="UP001610335">
    <property type="component" value="Unassembled WGS sequence"/>
</dbReference>
<dbReference type="EMBL" id="JBFXLS010000023">
    <property type="protein sequence ID" value="KAL2827776.1"/>
    <property type="molecule type" value="Genomic_DNA"/>
</dbReference>
<dbReference type="PANTHER" id="PTHR38116">
    <property type="entry name" value="CHROMOSOME 7, WHOLE GENOME SHOTGUN SEQUENCE"/>
    <property type="match status" value="1"/>
</dbReference>
<evidence type="ECO:0000259" key="2">
    <source>
        <dbReference type="PROSITE" id="PS00036"/>
    </source>
</evidence>
<protein>
    <recommendedName>
        <fullName evidence="2">BZIP domain-containing protein</fullName>
    </recommendedName>
</protein>
<organism evidence="3 4">
    <name type="scientific">Aspergillus cavernicola</name>
    <dbReference type="NCBI Taxonomy" id="176166"/>
    <lineage>
        <taxon>Eukaryota</taxon>
        <taxon>Fungi</taxon>
        <taxon>Dikarya</taxon>
        <taxon>Ascomycota</taxon>
        <taxon>Pezizomycotina</taxon>
        <taxon>Eurotiomycetes</taxon>
        <taxon>Eurotiomycetidae</taxon>
        <taxon>Eurotiales</taxon>
        <taxon>Aspergillaceae</taxon>
        <taxon>Aspergillus</taxon>
        <taxon>Aspergillus subgen. Nidulantes</taxon>
    </lineage>
</organism>
<dbReference type="PROSITE" id="PS00036">
    <property type="entry name" value="BZIP_BASIC"/>
    <property type="match status" value="1"/>
</dbReference>
<feature type="region of interest" description="Disordered" evidence="1">
    <location>
        <begin position="1"/>
        <end position="50"/>
    </location>
</feature>
<comment type="caution">
    <text evidence="3">The sequence shown here is derived from an EMBL/GenBank/DDBJ whole genome shotgun (WGS) entry which is preliminary data.</text>
</comment>
<feature type="compositionally biased region" description="Basic and acidic residues" evidence="1">
    <location>
        <begin position="16"/>
        <end position="41"/>
    </location>
</feature>
<sequence>MSSPALSCTGSRPKRVVTEARKLQNREAQRAYRQRQKEQKKVQNQHRKRASVRYQPLRPLPFVPDRAGTDPVGHDPELDMVHQHLDGPDIGGLDPLSAVSTRAYFENECEIEDMNPSDLGTGVDALFPPSLATNIDSELDELLASAPDNEVHLLLSTELDKAEEIPSNWSLLPIRSNPYPSPSVTLPTHLEPSRTSLLTACMHNASTIGISIDEFFTYNCLSLCSPFYRSTSPSTDPKSLLHSINMEKPSIPAHLQPTIPQIMIPHHPIFDLIPIPVLRTRAIILSATTPHLVNMFELKVDIIEGGLVCSGSRGGGSGQPWDLRSWEVLPWFRRKWRLLLEREGGDFWGG</sequence>
<feature type="compositionally biased region" description="Polar residues" evidence="1">
    <location>
        <begin position="1"/>
        <end position="10"/>
    </location>
</feature>
<dbReference type="InterPro" id="IPR004827">
    <property type="entry name" value="bZIP"/>
</dbReference>
<dbReference type="PANTHER" id="PTHR38116:SF8">
    <property type="entry name" value="BZIP DOMAIN-CONTAINING PROTEIN"/>
    <property type="match status" value="1"/>
</dbReference>
<evidence type="ECO:0000313" key="4">
    <source>
        <dbReference type="Proteomes" id="UP001610335"/>
    </source>
</evidence>
<gene>
    <name evidence="3" type="ORF">BDW59DRAFT_171220</name>
</gene>
<dbReference type="CDD" id="cd14688">
    <property type="entry name" value="bZIP_YAP"/>
    <property type="match status" value="1"/>
</dbReference>
<reference evidence="3 4" key="1">
    <citation type="submission" date="2024-07" db="EMBL/GenBank/DDBJ databases">
        <title>Section-level genome sequencing and comparative genomics of Aspergillus sections Usti and Cavernicolus.</title>
        <authorList>
            <consortium name="Lawrence Berkeley National Laboratory"/>
            <person name="Nybo J.L."/>
            <person name="Vesth T.C."/>
            <person name="Theobald S."/>
            <person name="Frisvad J.C."/>
            <person name="Larsen T.O."/>
            <person name="Kjaerboelling I."/>
            <person name="Rothschild-Mancinelli K."/>
            <person name="Lyhne E.K."/>
            <person name="Kogle M.E."/>
            <person name="Barry K."/>
            <person name="Clum A."/>
            <person name="Na H."/>
            <person name="Ledsgaard L."/>
            <person name="Lin J."/>
            <person name="Lipzen A."/>
            <person name="Kuo A."/>
            <person name="Riley R."/>
            <person name="Mondo S."/>
            <person name="LaButti K."/>
            <person name="Haridas S."/>
            <person name="Pangalinan J."/>
            <person name="Salamov A.A."/>
            <person name="Simmons B.A."/>
            <person name="Magnuson J.K."/>
            <person name="Chen J."/>
            <person name="Drula E."/>
            <person name="Henrissat B."/>
            <person name="Wiebenga A."/>
            <person name="Lubbers R.J."/>
            <person name="Gomes A.C."/>
            <person name="Makela M.R."/>
            <person name="Stajich J."/>
            <person name="Grigoriev I.V."/>
            <person name="Mortensen U.H."/>
            <person name="De vries R.P."/>
            <person name="Baker S.E."/>
            <person name="Andersen M.R."/>
        </authorList>
    </citation>
    <scope>NUCLEOTIDE SEQUENCE [LARGE SCALE GENOMIC DNA]</scope>
    <source>
        <strain evidence="3 4">CBS 600.67</strain>
    </source>
</reference>
<evidence type="ECO:0000313" key="3">
    <source>
        <dbReference type="EMBL" id="KAL2827776.1"/>
    </source>
</evidence>
<proteinExistence type="predicted"/>
<dbReference type="Pfam" id="PF11905">
    <property type="entry name" value="DUF3425"/>
    <property type="match status" value="1"/>
</dbReference>
<feature type="domain" description="BZIP" evidence="2">
    <location>
        <begin position="21"/>
        <end position="35"/>
    </location>
</feature>
<keyword evidence="4" id="KW-1185">Reference proteome</keyword>
<name>A0ABR4IJ31_9EURO</name>
<evidence type="ECO:0000256" key="1">
    <source>
        <dbReference type="SAM" id="MobiDB-lite"/>
    </source>
</evidence>